<dbReference type="OrthoDB" id="9808543at2"/>
<evidence type="ECO:0000313" key="2">
    <source>
        <dbReference type="EMBL" id="MUG46051.1"/>
    </source>
</evidence>
<dbReference type="PANTHER" id="PTHR33428">
    <property type="entry name" value="CHLOROPHYLLASE-2, CHLOROPLASTIC"/>
    <property type="match status" value="1"/>
</dbReference>
<dbReference type="GO" id="GO:0015996">
    <property type="term" value="P:chlorophyll catabolic process"/>
    <property type="evidence" value="ECO:0007669"/>
    <property type="project" value="TreeGrafter"/>
</dbReference>
<sequence length="746" mass="83077">MELQQIQTEYIPLKPPLRARLGRRIRETYRYDNVFWRMAVVGPWGAAMFVFALAALGMPTGFGALTDILAFISVGTTGLFIAAHLAAVLLALIGLPLPRLYAGTVIYTLTVIFFIFWQDHDAVISAVTAIVLTLTGIALGIGAGMLRTRFSRRLRFYAAAVLGVLCVSAAVWPADNPAAYPGISKHAAPIEAENPARPGHYSYIAFDYGSGNDYWRTEYGKEVDLVSTSVDASLYIKKWPAFRTRYWGFDQSSLPLNGRVWMPEGNGPFPLVLMVHGNHLMEDFSDEGYGYLGELLASRGFIAVSVDENYLNYSVWTGIPDNDMKVRAWILLKHLQQIESYAGDAATPFYQKVSFKQIGLIGHSRGGQAVAMAKDAGRWFSADETLGDLERFNIQAIIAISPTDKKVDGEFARIKDVSYLALQGARDADVNDFDGDRQYIRTSFTKPSAHFKSSIYIADANHSQFNTEWGFRDISFPKGIFLNQQAIIGPKEQREIAKIYVSAFLESTLHGNESYLPLFQDYRTGIHWLPADTGYFGRFEGALFHNVAWYDEDLNRGTLPYGGLAQGNHLTWVEEEVKNRKSVNKGTRGITLEWADRANNEEPASYSLSWNSSFLPRKMSTPPEILSFSIADRSFELTDPAASSAGLQAEVELQSTNGETARISLADYIKIASPPDVAFTILPWVEKRLSDGKYKYPQEAVFQTVMLDLAEFAKINPELDLSALKGITFYFSEGPGKIMLDDIGIY</sequence>
<feature type="transmembrane region" description="Helical" evidence="1">
    <location>
        <begin position="68"/>
        <end position="93"/>
    </location>
</feature>
<comment type="caution">
    <text evidence="2">The sequence shown here is derived from an EMBL/GenBank/DDBJ whole genome shotgun (WGS) entry which is preliminary data.</text>
</comment>
<dbReference type="AlphaFoldDB" id="A0A7X2Z1V0"/>
<feature type="transmembrane region" description="Helical" evidence="1">
    <location>
        <begin position="123"/>
        <end position="144"/>
    </location>
</feature>
<dbReference type="EMBL" id="WNZW01000004">
    <property type="protein sequence ID" value="MUG46051.1"/>
    <property type="molecule type" value="Genomic_DNA"/>
</dbReference>
<organism evidence="2 3">
    <name type="scientific">Paenibacillus woosongensis</name>
    <dbReference type="NCBI Taxonomy" id="307580"/>
    <lineage>
        <taxon>Bacteria</taxon>
        <taxon>Bacillati</taxon>
        <taxon>Bacillota</taxon>
        <taxon>Bacilli</taxon>
        <taxon>Bacillales</taxon>
        <taxon>Paenibacillaceae</taxon>
        <taxon>Paenibacillus</taxon>
    </lineage>
</organism>
<keyword evidence="1" id="KW-0472">Membrane</keyword>
<dbReference type="Gene3D" id="3.40.50.1820">
    <property type="entry name" value="alpha/beta hydrolase"/>
    <property type="match status" value="1"/>
</dbReference>
<accession>A0A7X2Z1V0</accession>
<evidence type="ECO:0000256" key="1">
    <source>
        <dbReference type="SAM" id="Phobius"/>
    </source>
</evidence>
<evidence type="ECO:0000313" key="3">
    <source>
        <dbReference type="Proteomes" id="UP000447876"/>
    </source>
</evidence>
<protein>
    <submittedName>
        <fullName evidence="2">Alpha/beta hydrolase</fullName>
    </submittedName>
</protein>
<dbReference type="InterPro" id="IPR029058">
    <property type="entry name" value="AB_hydrolase_fold"/>
</dbReference>
<name>A0A7X2Z1V0_9BACL</name>
<reference evidence="2 3" key="1">
    <citation type="submission" date="2019-11" db="EMBL/GenBank/DDBJ databases">
        <title>Draft genome sequences of five Paenibacillus species of dairy origin.</title>
        <authorList>
            <person name="Olajide A.M."/>
            <person name="Chen S."/>
            <person name="Lapointe G."/>
        </authorList>
    </citation>
    <scope>NUCLEOTIDE SEQUENCE [LARGE SCALE GENOMIC DNA]</scope>
    <source>
        <strain evidence="2 3">12CR55</strain>
    </source>
</reference>
<keyword evidence="2" id="KW-0378">Hydrolase</keyword>
<dbReference type="SUPFAM" id="SSF53474">
    <property type="entry name" value="alpha/beta-Hydrolases"/>
    <property type="match status" value="1"/>
</dbReference>
<dbReference type="InterPro" id="IPR017395">
    <property type="entry name" value="Chlorophyllase-like"/>
</dbReference>
<feature type="transmembrane region" description="Helical" evidence="1">
    <location>
        <begin position="156"/>
        <end position="174"/>
    </location>
</feature>
<gene>
    <name evidence="2" type="ORF">GNP95_13730</name>
</gene>
<dbReference type="Pfam" id="PF07224">
    <property type="entry name" value="Chlorophyllase"/>
    <property type="match status" value="1"/>
</dbReference>
<feature type="transmembrane region" description="Helical" evidence="1">
    <location>
        <begin position="34"/>
        <end position="56"/>
    </location>
</feature>
<proteinExistence type="predicted"/>
<dbReference type="GO" id="GO:0047746">
    <property type="term" value="F:chlorophyllase activity"/>
    <property type="evidence" value="ECO:0007669"/>
    <property type="project" value="TreeGrafter"/>
</dbReference>
<dbReference type="PANTHER" id="PTHR33428:SF2">
    <property type="entry name" value="CHLOROPHYLLASE-2"/>
    <property type="match status" value="1"/>
</dbReference>
<keyword evidence="1" id="KW-1133">Transmembrane helix</keyword>
<feature type="transmembrane region" description="Helical" evidence="1">
    <location>
        <begin position="100"/>
        <end position="117"/>
    </location>
</feature>
<keyword evidence="1" id="KW-0812">Transmembrane</keyword>
<dbReference type="Proteomes" id="UP000447876">
    <property type="component" value="Unassembled WGS sequence"/>
</dbReference>
<dbReference type="RefSeq" id="WP_155611451.1">
    <property type="nucleotide sequence ID" value="NZ_WNZW01000004.1"/>
</dbReference>